<dbReference type="SUPFAM" id="SSF53850">
    <property type="entry name" value="Periplasmic binding protein-like II"/>
    <property type="match status" value="1"/>
</dbReference>
<dbReference type="PRINTS" id="PR00039">
    <property type="entry name" value="HTHLYSR"/>
</dbReference>
<dbReference type="PANTHER" id="PTHR30419:SF8">
    <property type="entry name" value="NITROGEN ASSIMILATION TRANSCRIPTIONAL ACTIVATOR-RELATED"/>
    <property type="match status" value="1"/>
</dbReference>
<dbReference type="AlphaFoldDB" id="A0A154IN52"/>
<keyword evidence="2" id="KW-0805">Transcription regulation</keyword>
<dbReference type="PANTHER" id="PTHR30419">
    <property type="entry name" value="HTH-TYPE TRANSCRIPTIONAL REGULATOR YBHD"/>
    <property type="match status" value="1"/>
</dbReference>
<comment type="similarity">
    <text evidence="1">Belongs to the LysR transcriptional regulatory family.</text>
</comment>
<dbReference type="GO" id="GO:0005829">
    <property type="term" value="C:cytosol"/>
    <property type="evidence" value="ECO:0007669"/>
    <property type="project" value="TreeGrafter"/>
</dbReference>
<evidence type="ECO:0000256" key="2">
    <source>
        <dbReference type="ARBA" id="ARBA00023015"/>
    </source>
</evidence>
<dbReference type="EMBL" id="LVYU01000078">
    <property type="protein sequence ID" value="KZB02021.1"/>
    <property type="molecule type" value="Genomic_DNA"/>
</dbReference>
<dbReference type="InterPro" id="IPR050950">
    <property type="entry name" value="HTH-type_LysR_regulators"/>
</dbReference>
<evidence type="ECO:0000259" key="9">
    <source>
        <dbReference type="PROSITE" id="PS50931"/>
    </source>
</evidence>
<evidence type="ECO:0000256" key="4">
    <source>
        <dbReference type="ARBA" id="ARBA00023163"/>
    </source>
</evidence>
<dbReference type="SUPFAM" id="SSF46785">
    <property type="entry name" value="Winged helix' DNA-binding domain"/>
    <property type="match status" value="1"/>
</dbReference>
<name>A0A154IN52_RHILE</name>
<dbReference type="InterPro" id="IPR000847">
    <property type="entry name" value="LysR_HTH_N"/>
</dbReference>
<comment type="caution">
    <text evidence="10">The sequence shown here is derived from an EMBL/GenBank/DDBJ whole genome shotgun (WGS) entry which is preliminary data.</text>
</comment>
<sequence length="329" mass="35902">MLHSRRLLYINEIARCGSIRKAAARLNVASSAVNRQILALEEEIGAPLFERLPRGLRLTAAGELCIEHIRDVLKNYERLEGRIRSLKMQQAGKVRMVTTVGLAAGPLPEIIARFLSEHPRVFVQLRNDTGGTTASPVVSGEVDIGLGFNIPAMPGIRTLGNFDIPIGVVLPPGHHLIGPGPINLADVTQEKLVLAQPGTSLREVINLAFARLPISVEPVLETNASEMLKQLVKCGTGLTLLNPLDVITECRRGELVFRPIAEPHARYQQMKLFARARAPLDAATSLFVEYLLAELLGLVQELQAKGHIPPDVKPAAETISHRDSKADRP</sequence>
<feature type="domain" description="HTH lysR-type" evidence="9">
    <location>
        <begin position="1"/>
        <end position="59"/>
    </location>
</feature>
<reference evidence="10" key="1">
    <citation type="submission" date="2016-03" db="EMBL/GenBank/DDBJ databases">
        <title>Microsymbionts genomes from the relict species Vavilovia formosa.</title>
        <authorList>
            <person name="Chirak E."/>
            <person name="Kimeklis A."/>
            <person name="Kopat V."/>
            <person name="Andronov E."/>
        </authorList>
    </citation>
    <scope>NUCLEOTIDE SEQUENCE [LARGE SCALE GENOMIC DNA]</scope>
    <source>
        <strain evidence="10">Vaf12</strain>
    </source>
</reference>
<evidence type="ECO:0000256" key="7">
    <source>
        <dbReference type="ARBA" id="ARBA00083243"/>
    </source>
</evidence>
<dbReference type="Pfam" id="PF00126">
    <property type="entry name" value="HTH_1"/>
    <property type="match status" value="1"/>
</dbReference>
<dbReference type="FunFam" id="1.10.10.10:FF:000001">
    <property type="entry name" value="LysR family transcriptional regulator"/>
    <property type="match status" value="1"/>
</dbReference>
<dbReference type="PROSITE" id="PS50931">
    <property type="entry name" value="HTH_LYSR"/>
    <property type="match status" value="1"/>
</dbReference>
<evidence type="ECO:0000256" key="5">
    <source>
        <dbReference type="ARBA" id="ARBA00054626"/>
    </source>
</evidence>
<organism evidence="10">
    <name type="scientific">Rhizobium leguminosarum</name>
    <dbReference type="NCBI Taxonomy" id="384"/>
    <lineage>
        <taxon>Bacteria</taxon>
        <taxon>Pseudomonadati</taxon>
        <taxon>Pseudomonadota</taxon>
        <taxon>Alphaproteobacteria</taxon>
        <taxon>Hyphomicrobiales</taxon>
        <taxon>Rhizobiaceae</taxon>
        <taxon>Rhizobium/Agrobacterium group</taxon>
        <taxon>Rhizobium</taxon>
    </lineage>
</organism>
<evidence type="ECO:0000256" key="3">
    <source>
        <dbReference type="ARBA" id="ARBA00023125"/>
    </source>
</evidence>
<dbReference type="Gene3D" id="3.40.190.290">
    <property type="match status" value="1"/>
</dbReference>
<keyword evidence="4" id="KW-0804">Transcription</keyword>
<comment type="function">
    <text evidence="5">Transcriptional regulator of the ttuABCDE tartrate utilization operon.</text>
</comment>
<proteinExistence type="inferred from homology"/>
<keyword evidence="3" id="KW-0238">DNA-binding</keyword>
<evidence type="ECO:0000256" key="8">
    <source>
        <dbReference type="SAM" id="MobiDB-lite"/>
    </source>
</evidence>
<gene>
    <name evidence="10" type="ORF">A4A59_13535</name>
</gene>
<evidence type="ECO:0000313" key="10">
    <source>
        <dbReference type="EMBL" id="KZB02021.1"/>
    </source>
</evidence>
<dbReference type="RefSeq" id="WP_062941052.1">
    <property type="nucleotide sequence ID" value="NZ_CP171845.1"/>
</dbReference>
<feature type="region of interest" description="Disordered" evidence="8">
    <location>
        <begin position="310"/>
        <end position="329"/>
    </location>
</feature>
<dbReference type="InterPro" id="IPR005119">
    <property type="entry name" value="LysR_subst-bd"/>
</dbReference>
<dbReference type="GO" id="GO:0003700">
    <property type="term" value="F:DNA-binding transcription factor activity"/>
    <property type="evidence" value="ECO:0007669"/>
    <property type="project" value="InterPro"/>
</dbReference>
<evidence type="ECO:0000256" key="1">
    <source>
        <dbReference type="ARBA" id="ARBA00009437"/>
    </source>
</evidence>
<dbReference type="InterPro" id="IPR036390">
    <property type="entry name" value="WH_DNA-bd_sf"/>
</dbReference>
<protein>
    <recommendedName>
        <fullName evidence="6">HTH-type transcriptional regulator TtuA</fullName>
    </recommendedName>
    <alternativeName>
        <fullName evidence="7">Tartrate utilization transcriptional regulator</fullName>
    </alternativeName>
</protein>
<dbReference type="Pfam" id="PF03466">
    <property type="entry name" value="LysR_substrate"/>
    <property type="match status" value="1"/>
</dbReference>
<dbReference type="Gene3D" id="1.10.10.10">
    <property type="entry name" value="Winged helix-like DNA-binding domain superfamily/Winged helix DNA-binding domain"/>
    <property type="match status" value="1"/>
</dbReference>
<dbReference type="GO" id="GO:0003677">
    <property type="term" value="F:DNA binding"/>
    <property type="evidence" value="ECO:0007669"/>
    <property type="project" value="UniProtKB-KW"/>
</dbReference>
<feature type="compositionally biased region" description="Basic and acidic residues" evidence="8">
    <location>
        <begin position="319"/>
        <end position="329"/>
    </location>
</feature>
<accession>A0A154IN52</accession>
<evidence type="ECO:0000256" key="6">
    <source>
        <dbReference type="ARBA" id="ARBA00067332"/>
    </source>
</evidence>
<dbReference type="InterPro" id="IPR036388">
    <property type="entry name" value="WH-like_DNA-bd_sf"/>
</dbReference>